<dbReference type="RefSeq" id="WP_183462633.1">
    <property type="nucleotide sequence ID" value="NZ_JACHWZ010000021.1"/>
</dbReference>
<feature type="domain" description="Ribonucleotide reductase large subunit C-terminal" evidence="13">
    <location>
        <begin position="85"/>
        <end position="575"/>
    </location>
</feature>
<dbReference type="AlphaFoldDB" id="A0A7W4ZC31"/>
<evidence type="ECO:0000256" key="3">
    <source>
        <dbReference type="ARBA" id="ARBA00022628"/>
    </source>
</evidence>
<dbReference type="CDD" id="cd02888">
    <property type="entry name" value="RNR_II_dimer"/>
    <property type="match status" value="1"/>
</dbReference>
<organism evidence="14 15">
    <name type="scientific">Microbulbifer rhizosphaerae</name>
    <dbReference type="NCBI Taxonomy" id="1562603"/>
    <lineage>
        <taxon>Bacteria</taxon>
        <taxon>Pseudomonadati</taxon>
        <taxon>Pseudomonadota</taxon>
        <taxon>Gammaproteobacteria</taxon>
        <taxon>Cellvibrionales</taxon>
        <taxon>Microbulbiferaceae</taxon>
        <taxon>Microbulbifer</taxon>
    </lineage>
</organism>
<evidence type="ECO:0000313" key="14">
    <source>
        <dbReference type="EMBL" id="MBB3062920.1"/>
    </source>
</evidence>
<evidence type="ECO:0000256" key="7">
    <source>
        <dbReference type="ARBA" id="ARBA00023116"/>
    </source>
</evidence>
<feature type="domain" description="Ribonucleotide reductase large subunit N-terminal" evidence="12">
    <location>
        <begin position="8"/>
        <end position="80"/>
    </location>
</feature>
<keyword evidence="6 11" id="KW-0560">Oxidoreductase</keyword>
<dbReference type="InterPro" id="IPR013344">
    <property type="entry name" value="RNR_NrdJ/NrdZ"/>
</dbReference>
<evidence type="ECO:0000256" key="2">
    <source>
        <dbReference type="ARBA" id="ARBA00007405"/>
    </source>
</evidence>
<sequence>MHHFEAEISRFIWDTKYRHRNGEQVFDKSVEDSWRRVANALAGVEPADRNLWAQRFYRNLEGFRFLPGGRILAGAGTGHQVTLFNCFVMGVIEDSMDAIFDQLKEAALTMQQGGGIGCDFSTLRPAGSRAHKTGTIASGPVSFMRIWDSMCATLLSTGSRRGAMMATLRCDHPDIERFVAAKKDPRELRHFNVSVQVSDDFMAAVDADRDWPLVFPEQQLEGEGGELLPRRWTGELAAVPCRVLKRVRARELWHKIMRATYDYAEPGVLFVDRINQHNNLHYREQITATNPCGEIPLPPYGACNLGSVNLTRFVREPFTEHADLDWPGIRDCVGLGVRMLDNVIDLSRYPLPAQAEQARGSRRLGLGITGLADVLIMLDLNYDSEAARTLAWQVMKVLRDTAYGTSIELAAEKGSFPFFEREAYLDGAHARALPEMLREGIAAKGLRNSHLVAIAPTGTISLLANGVSSGVEPVFDFQHRRRVLTPNSDYREFDITDPAYRLWCELGNDPETLPETFISARKLSPGAHLEMEAALQPYVDNAISKTVNIPEDYPFEDFESLYREAFELGLKGCTTFRPNPVTQAVLIGADDIPASHCCDIEREGE</sequence>
<dbReference type="GO" id="GO:0004748">
    <property type="term" value="F:ribonucleoside-diphosphate reductase activity, thioredoxin disulfide as acceptor"/>
    <property type="evidence" value="ECO:0007669"/>
    <property type="project" value="UniProtKB-EC"/>
</dbReference>
<proteinExistence type="inferred from homology"/>
<keyword evidence="8" id="KW-1015">Disulfide bond</keyword>
<evidence type="ECO:0000256" key="6">
    <source>
        <dbReference type="ARBA" id="ARBA00023002"/>
    </source>
</evidence>
<dbReference type="SUPFAM" id="SSF51998">
    <property type="entry name" value="PFL-like glycyl radical enzymes"/>
    <property type="match status" value="1"/>
</dbReference>
<dbReference type="NCBIfam" id="TIGR02504">
    <property type="entry name" value="NrdJ_Z"/>
    <property type="match status" value="1"/>
</dbReference>
<dbReference type="GO" id="GO:0005524">
    <property type="term" value="F:ATP binding"/>
    <property type="evidence" value="ECO:0007669"/>
    <property type="project" value="InterPro"/>
</dbReference>
<keyword evidence="3 11" id="KW-0846">Cobalamin</keyword>
<evidence type="ECO:0000256" key="4">
    <source>
        <dbReference type="ARBA" id="ARBA00022634"/>
    </source>
</evidence>
<evidence type="ECO:0000259" key="13">
    <source>
        <dbReference type="Pfam" id="PF02867"/>
    </source>
</evidence>
<comment type="function">
    <text evidence="11">Catalyzes the reduction of ribonucleotides to deoxyribonucleotides. May function to provide a pool of deoxyribonucleotide precursors for DNA repair during oxygen limitation and/or for immediate growth after restoration of oxygen.</text>
</comment>
<keyword evidence="4 11" id="KW-0237">DNA synthesis</keyword>
<accession>A0A7W4ZC31</accession>
<comment type="catalytic activity">
    <reaction evidence="10 11">
        <text>a 2'-deoxyribonucleoside 5'-diphosphate + [thioredoxin]-disulfide + H2O = a ribonucleoside 5'-diphosphate + [thioredoxin]-dithiol</text>
        <dbReference type="Rhea" id="RHEA:23252"/>
        <dbReference type="Rhea" id="RHEA-COMP:10698"/>
        <dbReference type="Rhea" id="RHEA-COMP:10700"/>
        <dbReference type="ChEBI" id="CHEBI:15377"/>
        <dbReference type="ChEBI" id="CHEBI:29950"/>
        <dbReference type="ChEBI" id="CHEBI:50058"/>
        <dbReference type="ChEBI" id="CHEBI:57930"/>
        <dbReference type="ChEBI" id="CHEBI:73316"/>
        <dbReference type="EC" id="1.17.4.1"/>
    </reaction>
</comment>
<dbReference type="PANTHER" id="PTHR43371:SF1">
    <property type="entry name" value="RIBONUCLEOSIDE-DIPHOSPHATE REDUCTASE"/>
    <property type="match status" value="1"/>
</dbReference>
<keyword evidence="5 11" id="KW-0547">Nucleotide-binding</keyword>
<keyword evidence="7" id="KW-0215">Deoxyribonucleotide synthesis</keyword>
<keyword evidence="9 11" id="KW-0170">Cobalt</keyword>
<reference evidence="14 15" key="1">
    <citation type="submission" date="2020-08" db="EMBL/GenBank/DDBJ databases">
        <title>Genomic Encyclopedia of Type Strains, Phase III (KMG-III): the genomes of soil and plant-associated and newly described type strains.</title>
        <authorList>
            <person name="Whitman W."/>
        </authorList>
    </citation>
    <scope>NUCLEOTIDE SEQUENCE [LARGE SCALE GENOMIC DNA]</scope>
    <source>
        <strain evidence="14 15">CECT 8799</strain>
    </source>
</reference>
<protein>
    <recommendedName>
        <fullName evidence="11">Vitamin B12-dependent ribonucleotide reductase</fullName>
        <ecNumber evidence="11">1.17.4.1</ecNumber>
    </recommendedName>
</protein>
<dbReference type="InterPro" id="IPR050862">
    <property type="entry name" value="RdRp_reductase_class-2"/>
</dbReference>
<evidence type="ECO:0000313" key="15">
    <source>
        <dbReference type="Proteomes" id="UP000535937"/>
    </source>
</evidence>
<evidence type="ECO:0000256" key="5">
    <source>
        <dbReference type="ARBA" id="ARBA00022741"/>
    </source>
</evidence>
<dbReference type="GO" id="GO:0071897">
    <property type="term" value="P:DNA biosynthetic process"/>
    <property type="evidence" value="ECO:0007669"/>
    <property type="project" value="UniProtKB-KW"/>
</dbReference>
<dbReference type="Pfam" id="PF02867">
    <property type="entry name" value="Ribonuc_red_lgC"/>
    <property type="match status" value="1"/>
</dbReference>
<evidence type="ECO:0000256" key="9">
    <source>
        <dbReference type="ARBA" id="ARBA00023285"/>
    </source>
</evidence>
<evidence type="ECO:0000256" key="10">
    <source>
        <dbReference type="ARBA" id="ARBA00047754"/>
    </source>
</evidence>
<comment type="similarity">
    <text evidence="2 11">Belongs to the ribonucleoside diphosphate reductase class-2 family.</text>
</comment>
<evidence type="ECO:0000256" key="11">
    <source>
        <dbReference type="RuleBase" id="RU364064"/>
    </source>
</evidence>
<evidence type="ECO:0000259" key="12">
    <source>
        <dbReference type="Pfam" id="PF00317"/>
    </source>
</evidence>
<keyword evidence="15" id="KW-1185">Reference proteome</keyword>
<dbReference type="InterPro" id="IPR000788">
    <property type="entry name" value="RNR_lg_C"/>
</dbReference>
<comment type="caution">
    <text evidence="14">The sequence shown here is derived from an EMBL/GenBank/DDBJ whole genome shotgun (WGS) entry which is preliminary data.</text>
</comment>
<comment type="cofactor">
    <cofactor evidence="1 11">
        <name>adenosylcob(III)alamin</name>
        <dbReference type="ChEBI" id="CHEBI:18408"/>
    </cofactor>
</comment>
<dbReference type="Pfam" id="PF00317">
    <property type="entry name" value="Ribonuc_red_lgN"/>
    <property type="match status" value="1"/>
</dbReference>
<dbReference type="PRINTS" id="PR01183">
    <property type="entry name" value="RIBORDTASEM1"/>
</dbReference>
<dbReference type="Gene3D" id="3.20.70.20">
    <property type="match status" value="1"/>
</dbReference>
<dbReference type="InterPro" id="IPR013509">
    <property type="entry name" value="RNR_lsu_N"/>
</dbReference>
<evidence type="ECO:0000256" key="1">
    <source>
        <dbReference type="ARBA" id="ARBA00001922"/>
    </source>
</evidence>
<name>A0A7W4ZC31_9GAMM</name>
<dbReference type="EC" id="1.17.4.1" evidence="11"/>
<gene>
    <name evidence="14" type="ORF">FHS09_003770</name>
</gene>
<dbReference type="EMBL" id="JACHWZ010000021">
    <property type="protein sequence ID" value="MBB3062920.1"/>
    <property type="molecule type" value="Genomic_DNA"/>
</dbReference>
<dbReference type="PANTHER" id="PTHR43371">
    <property type="entry name" value="VITAMIN B12-DEPENDENT RIBONUCLEOTIDE REDUCTASE"/>
    <property type="match status" value="1"/>
</dbReference>
<dbReference type="GO" id="GO:0009263">
    <property type="term" value="P:deoxyribonucleotide biosynthetic process"/>
    <property type="evidence" value="ECO:0007669"/>
    <property type="project" value="UniProtKB-KW"/>
</dbReference>
<dbReference type="Proteomes" id="UP000535937">
    <property type="component" value="Unassembled WGS sequence"/>
</dbReference>
<dbReference type="GO" id="GO:0031419">
    <property type="term" value="F:cobalamin binding"/>
    <property type="evidence" value="ECO:0007669"/>
    <property type="project" value="UniProtKB-KW"/>
</dbReference>
<evidence type="ECO:0000256" key="8">
    <source>
        <dbReference type="ARBA" id="ARBA00023157"/>
    </source>
</evidence>